<protein>
    <recommendedName>
        <fullName evidence="4">Thioredoxin reductase</fullName>
    </recommendedName>
</protein>
<dbReference type="HOGENOM" id="CLU_037483_0_0_11"/>
<evidence type="ECO:0000256" key="1">
    <source>
        <dbReference type="ARBA" id="ARBA00023002"/>
    </source>
</evidence>
<reference evidence="2 3" key="1">
    <citation type="journal article" date="2011" name="Stand. Genomic Sci.">
        <title>High quality draft genome sequence of Segniliparus rugosus CDC 945(T)= (ATCC BAA-974(T)).</title>
        <authorList>
            <person name="Earl A.M."/>
            <person name="Desjardins C.A."/>
            <person name="Fitzgerald M.G."/>
            <person name="Arachchi H.M."/>
            <person name="Zeng Q."/>
            <person name="Mehta T."/>
            <person name="Griggs A."/>
            <person name="Birren B.W."/>
            <person name="Toney N.C."/>
            <person name="Carr J."/>
            <person name="Posey J."/>
            <person name="Butler W.R."/>
        </authorList>
    </citation>
    <scope>NUCLEOTIDE SEQUENCE [LARGE SCALE GENOMIC DNA]</scope>
    <source>
        <strain evidence="3">ATCC BAA-974 / DSM 45345 / CCUG 50838 / CIP 108380 / JCM 13579 / CDC 945</strain>
    </source>
</reference>
<dbReference type="PANTHER" id="PTHR43539:SF89">
    <property type="entry name" value="NAD(P)-BINDING DOMAIN-CONTAINING PROTEIN"/>
    <property type="match status" value="1"/>
</dbReference>
<dbReference type="PRINTS" id="PR00411">
    <property type="entry name" value="PNDRDTASEI"/>
</dbReference>
<keyword evidence="1" id="KW-0560">Oxidoreductase</keyword>
<dbReference type="InterPro" id="IPR036188">
    <property type="entry name" value="FAD/NAD-bd_sf"/>
</dbReference>
<evidence type="ECO:0000313" key="3">
    <source>
        <dbReference type="Proteomes" id="UP000004816"/>
    </source>
</evidence>
<dbReference type="STRING" id="679197.HMPREF9336_03006"/>
<dbReference type="RefSeq" id="WP_007471667.1">
    <property type="nucleotide sequence ID" value="NZ_KI391953.1"/>
</dbReference>
<proteinExistence type="predicted"/>
<dbReference type="eggNOG" id="COG2072">
    <property type="taxonomic scope" value="Bacteria"/>
</dbReference>
<dbReference type="GO" id="GO:0004497">
    <property type="term" value="F:monooxygenase activity"/>
    <property type="evidence" value="ECO:0007669"/>
    <property type="project" value="TreeGrafter"/>
</dbReference>
<gene>
    <name evidence="2" type="ORF">HMPREF9336_03006</name>
</gene>
<dbReference type="PANTHER" id="PTHR43539">
    <property type="entry name" value="FLAVIN-BINDING MONOOXYGENASE-LIKE PROTEIN (AFU_ORTHOLOGUE AFUA_4G09220)"/>
    <property type="match status" value="1"/>
</dbReference>
<dbReference type="Gene3D" id="3.50.50.60">
    <property type="entry name" value="FAD/NAD(P)-binding domain"/>
    <property type="match status" value="2"/>
</dbReference>
<comment type="caution">
    <text evidence="2">The sequence shown here is derived from an EMBL/GenBank/DDBJ whole genome shotgun (WGS) entry which is preliminary data.</text>
</comment>
<organism evidence="2 3">
    <name type="scientific">Segniliparus rugosus (strain ATCC BAA-974 / DSM 45345 / CCUG 50838 / CIP 108380 / JCM 13579 / CDC 945)</name>
    <dbReference type="NCBI Taxonomy" id="679197"/>
    <lineage>
        <taxon>Bacteria</taxon>
        <taxon>Bacillati</taxon>
        <taxon>Actinomycetota</taxon>
        <taxon>Actinomycetes</taxon>
        <taxon>Mycobacteriales</taxon>
        <taxon>Segniliparaceae</taxon>
        <taxon>Segniliparus</taxon>
    </lineage>
</organism>
<dbReference type="PRINTS" id="PR00368">
    <property type="entry name" value="FADPNR"/>
</dbReference>
<dbReference type="InterPro" id="IPR050982">
    <property type="entry name" value="Auxin_biosynth/cation_transpt"/>
</dbReference>
<name>E5XU34_SEGRC</name>
<dbReference type="Pfam" id="PF13738">
    <property type="entry name" value="Pyr_redox_3"/>
    <property type="match status" value="1"/>
</dbReference>
<dbReference type="Proteomes" id="UP000004816">
    <property type="component" value="Unassembled WGS sequence"/>
</dbReference>
<accession>E5XU34</accession>
<dbReference type="GO" id="GO:0050660">
    <property type="term" value="F:flavin adenine dinucleotide binding"/>
    <property type="evidence" value="ECO:0007669"/>
    <property type="project" value="TreeGrafter"/>
</dbReference>
<dbReference type="SUPFAM" id="SSF51905">
    <property type="entry name" value="FAD/NAD(P)-binding domain"/>
    <property type="match status" value="2"/>
</dbReference>
<dbReference type="AlphaFoldDB" id="E5XU34"/>
<dbReference type="EMBL" id="ACZI02000001">
    <property type="protein sequence ID" value="EFV12150.1"/>
    <property type="molecule type" value="Genomic_DNA"/>
</dbReference>
<keyword evidence="3" id="KW-1185">Reference proteome</keyword>
<sequence length="383" mass="40422">MKEHREEVSASSAERPSLDALVIGAGPAGIGAALALGDVEDLFFGVLERGQVGQTFLDWPAQQTFLTPSFTGNGFGATDLNSIHPLTSPAFSLGVDYPDGPQYARYLNGVAEHFDIPILEGAEVTGVRPGPDGFTVASSRGPVTARALIWAGGEFADPAPLDFPGARCLVHSSAAEAWERRDGHVVVIGGYESGIDIACHHVRLGASATVVDPASPWEGASTSDPSFRLAPRSNMRLAEVLRTGRLTLVPAAALAVSVEPDGRFAVLLDDESLIVSDRPPISAVGFGPGLGPVAELFERREDGWPLVDEDDQSTITPGLFLVGPALRHSGLKFCFVYKFRQRFAHVARVIGERAGKDCSGLEGWRAAGMLADDLSCCGAECAC</sequence>
<evidence type="ECO:0008006" key="4">
    <source>
        <dbReference type="Google" id="ProtNLM"/>
    </source>
</evidence>
<evidence type="ECO:0000313" key="2">
    <source>
        <dbReference type="EMBL" id="EFV12150.1"/>
    </source>
</evidence>